<keyword evidence="1" id="KW-0378">Hydrolase</keyword>
<comment type="caution">
    <text evidence="1">The sequence shown here is derived from an EMBL/GenBank/DDBJ whole genome shotgun (WGS) entry which is preliminary data.</text>
</comment>
<reference evidence="1" key="2">
    <citation type="journal article" date="2022" name="BMC Genomics">
        <title>Comparative genome analysis of mycobacteria focusing on tRNA and non-coding RNA.</title>
        <authorList>
            <person name="Behra P.R.K."/>
            <person name="Pettersson B.M.F."/>
            <person name="Ramesh M."/>
            <person name="Das S."/>
            <person name="Dasgupta S."/>
            <person name="Kirsebom L.A."/>
        </authorList>
    </citation>
    <scope>NUCLEOTIDE SEQUENCE</scope>
    <source>
        <strain evidence="1">DSM 45406</strain>
    </source>
</reference>
<keyword evidence="1" id="KW-0255">Endonuclease</keyword>
<dbReference type="GO" id="GO:0004519">
    <property type="term" value="F:endonuclease activity"/>
    <property type="evidence" value="ECO:0007669"/>
    <property type="project" value="UniProtKB-KW"/>
</dbReference>
<feature type="non-terminal residue" evidence="1">
    <location>
        <position position="73"/>
    </location>
</feature>
<keyword evidence="1" id="KW-0540">Nuclease</keyword>
<evidence type="ECO:0000313" key="1">
    <source>
        <dbReference type="EMBL" id="MCV7070795.1"/>
    </source>
</evidence>
<accession>A0A9X3BQ04</accession>
<sequence length="73" mass="7629">MCESIGELGELSAAELIDAAQHWSRAENAAAAAKLAVMAEIFTRRTGGDATDREDWWVDPDAAVAAELAAALG</sequence>
<dbReference type="EMBL" id="JACKRN010000375">
    <property type="protein sequence ID" value="MCV7070795.1"/>
    <property type="molecule type" value="Genomic_DNA"/>
</dbReference>
<reference evidence="1" key="1">
    <citation type="submission" date="2020-07" db="EMBL/GenBank/DDBJ databases">
        <authorList>
            <person name="Pettersson B.M.F."/>
            <person name="Behra P.R.K."/>
            <person name="Ramesh M."/>
            <person name="Das S."/>
            <person name="Dasgupta S."/>
            <person name="Kirsebom L.A."/>
        </authorList>
    </citation>
    <scope>NUCLEOTIDE SEQUENCE</scope>
    <source>
        <strain evidence="1">DSM 45406</strain>
    </source>
</reference>
<proteinExistence type="predicted"/>
<organism evidence="1 2">
    <name type="scientific">Mycolicibacterium rufum</name>
    <dbReference type="NCBI Taxonomy" id="318424"/>
    <lineage>
        <taxon>Bacteria</taxon>
        <taxon>Bacillati</taxon>
        <taxon>Actinomycetota</taxon>
        <taxon>Actinomycetes</taxon>
        <taxon>Mycobacteriales</taxon>
        <taxon>Mycobacteriaceae</taxon>
        <taxon>Mycolicibacterium</taxon>
    </lineage>
</organism>
<dbReference type="AlphaFoldDB" id="A0A9X3BQ04"/>
<name>A0A9X3BQ04_9MYCO</name>
<protein>
    <submittedName>
        <fullName evidence="1">HNH endonuclease</fullName>
    </submittedName>
</protein>
<evidence type="ECO:0000313" key="2">
    <source>
        <dbReference type="Proteomes" id="UP001140272"/>
    </source>
</evidence>
<dbReference type="Proteomes" id="UP001140272">
    <property type="component" value="Unassembled WGS sequence"/>
</dbReference>
<gene>
    <name evidence="1" type="ORF">H7H73_10465</name>
</gene>